<dbReference type="Gene3D" id="3.30.200.20">
    <property type="entry name" value="Phosphorylase Kinase, domain 1"/>
    <property type="match status" value="1"/>
</dbReference>
<dbReference type="PROSITE" id="PS00107">
    <property type="entry name" value="PROTEIN_KINASE_ATP"/>
    <property type="match status" value="1"/>
</dbReference>
<evidence type="ECO:0000259" key="5">
    <source>
        <dbReference type="PROSITE" id="PS50011"/>
    </source>
</evidence>
<keyword evidence="4" id="KW-0418">Kinase</keyword>
<evidence type="ECO:0000256" key="2">
    <source>
        <dbReference type="ARBA" id="ARBA00022840"/>
    </source>
</evidence>
<proteinExistence type="inferred from homology"/>
<feature type="binding site" evidence="3">
    <location>
        <position position="70"/>
    </location>
    <ligand>
        <name>ATP</name>
        <dbReference type="ChEBI" id="CHEBI:30616"/>
    </ligand>
</feature>
<dbReference type="InterPro" id="IPR008271">
    <property type="entry name" value="Ser/Thr_kinase_AS"/>
</dbReference>
<dbReference type="CDD" id="cd00180">
    <property type="entry name" value="PKc"/>
    <property type="match status" value="1"/>
</dbReference>
<evidence type="ECO:0000313" key="6">
    <source>
        <dbReference type="EMBL" id="CAE0433041.1"/>
    </source>
</evidence>
<dbReference type="PANTHER" id="PTHR44167">
    <property type="entry name" value="OVARIAN-SPECIFIC SERINE/THREONINE-PROTEIN KINASE LOK-RELATED"/>
    <property type="match status" value="1"/>
</dbReference>
<dbReference type="SUPFAM" id="SSF56112">
    <property type="entry name" value="Protein kinase-like (PK-like)"/>
    <property type="match status" value="1"/>
</dbReference>
<reference evidence="6" key="1">
    <citation type="submission" date="2021-01" db="EMBL/GenBank/DDBJ databases">
        <authorList>
            <person name="Corre E."/>
            <person name="Pelletier E."/>
            <person name="Niang G."/>
            <person name="Scheremetjew M."/>
            <person name="Finn R."/>
            <person name="Kale V."/>
            <person name="Holt S."/>
            <person name="Cochrane G."/>
            <person name="Meng A."/>
            <person name="Brown T."/>
            <person name="Cohen L."/>
        </authorList>
    </citation>
    <scope>NUCLEOTIDE SEQUENCE</scope>
    <source>
        <strain evidence="6">GSBS06</strain>
    </source>
</reference>
<dbReference type="PANTHER" id="PTHR44167:SF30">
    <property type="entry name" value="PHOSPHORYLASE KINASE"/>
    <property type="match status" value="1"/>
</dbReference>
<dbReference type="InterPro" id="IPR011009">
    <property type="entry name" value="Kinase-like_dom_sf"/>
</dbReference>
<evidence type="ECO:0000256" key="3">
    <source>
        <dbReference type="PROSITE-ProRule" id="PRU10141"/>
    </source>
</evidence>
<gene>
    <name evidence="6" type="ORF">ASTO00021_LOCUS3359</name>
</gene>
<dbReference type="SMART" id="SM00220">
    <property type="entry name" value="S_TKc"/>
    <property type="match status" value="1"/>
</dbReference>
<keyword evidence="4" id="KW-0723">Serine/threonine-protein kinase</keyword>
<keyword evidence="1 3" id="KW-0547">Nucleotide-binding</keyword>
<dbReference type="GO" id="GO:0044773">
    <property type="term" value="P:mitotic DNA damage checkpoint signaling"/>
    <property type="evidence" value="ECO:0007669"/>
    <property type="project" value="TreeGrafter"/>
</dbReference>
<evidence type="ECO:0000256" key="4">
    <source>
        <dbReference type="RuleBase" id="RU000304"/>
    </source>
</evidence>
<dbReference type="InterPro" id="IPR000719">
    <property type="entry name" value="Prot_kinase_dom"/>
</dbReference>
<name>A0A7S3LM58_9STRA</name>
<dbReference type="EMBL" id="HBIN01004736">
    <property type="protein sequence ID" value="CAE0433041.1"/>
    <property type="molecule type" value="Transcribed_RNA"/>
</dbReference>
<dbReference type="PROSITE" id="PS00108">
    <property type="entry name" value="PROTEIN_KINASE_ST"/>
    <property type="match status" value="1"/>
</dbReference>
<organism evidence="6">
    <name type="scientific">Aplanochytrium stocchinoi</name>
    <dbReference type="NCBI Taxonomy" id="215587"/>
    <lineage>
        <taxon>Eukaryota</taxon>
        <taxon>Sar</taxon>
        <taxon>Stramenopiles</taxon>
        <taxon>Bigyra</taxon>
        <taxon>Labyrinthulomycetes</taxon>
        <taxon>Thraustochytrida</taxon>
        <taxon>Thraustochytriidae</taxon>
        <taxon>Aplanochytrium</taxon>
    </lineage>
</organism>
<dbReference type="Pfam" id="PF00069">
    <property type="entry name" value="Pkinase"/>
    <property type="match status" value="1"/>
</dbReference>
<dbReference type="GO" id="GO:0005524">
    <property type="term" value="F:ATP binding"/>
    <property type="evidence" value="ECO:0007669"/>
    <property type="project" value="UniProtKB-UniRule"/>
</dbReference>
<dbReference type="PROSITE" id="PS50011">
    <property type="entry name" value="PROTEIN_KINASE_DOM"/>
    <property type="match status" value="1"/>
</dbReference>
<keyword evidence="2 3" id="KW-0067">ATP-binding</keyword>
<dbReference type="AlphaFoldDB" id="A0A7S3LM58"/>
<dbReference type="GO" id="GO:0005634">
    <property type="term" value="C:nucleus"/>
    <property type="evidence" value="ECO:0007669"/>
    <property type="project" value="TreeGrafter"/>
</dbReference>
<evidence type="ECO:0000256" key="1">
    <source>
        <dbReference type="ARBA" id="ARBA00022741"/>
    </source>
</evidence>
<sequence length="419" mass="49166">MFSNIVTDSFSILDRSLSKMNVFRTNKNNTPIPDFTMKAYRIKGEIIGEGGYSNVYQGYSPEVNEKAAIKRVPIQPKEKPLILFPRTIQRSKQKKQEETNALLERFNGGTPIEDALRELEIWKQMNESTPFASSLYEFKNFKSEIWFVMELCTPLDRYLDKFESKHGFLPTMEIIKEMFAGIFLALRQIHNLGFVHRDVKVENILLTKSLTPKLTDFGFCESFKEKELNTGYSVFGTYYTAPPEAFCVNNPYNTSADMYSLCITMLSARFNGSVWCYPENRLYKLVYKGCYARLSGGKWTVEEAEDYYLKCARIVRWPQSLTLDRNSKFMTKENERLLWGYGAEPWTELRDQFSDFSKEHMRWDVNIRPTVEQACQHPYMKEVTDRWEKNQVSASIRLKQLIDDYINLDITLEEREKIF</sequence>
<protein>
    <recommendedName>
        <fullName evidence="5">Protein kinase domain-containing protein</fullName>
    </recommendedName>
</protein>
<accession>A0A7S3LM58</accession>
<dbReference type="GO" id="GO:0004674">
    <property type="term" value="F:protein serine/threonine kinase activity"/>
    <property type="evidence" value="ECO:0007669"/>
    <property type="project" value="UniProtKB-KW"/>
</dbReference>
<feature type="domain" description="Protein kinase" evidence="5">
    <location>
        <begin position="41"/>
        <end position="380"/>
    </location>
</feature>
<dbReference type="Gene3D" id="1.10.510.10">
    <property type="entry name" value="Transferase(Phosphotransferase) domain 1"/>
    <property type="match status" value="1"/>
</dbReference>
<keyword evidence="4" id="KW-0808">Transferase</keyword>
<comment type="similarity">
    <text evidence="4">Belongs to the protein kinase superfamily.</text>
</comment>
<dbReference type="InterPro" id="IPR017441">
    <property type="entry name" value="Protein_kinase_ATP_BS"/>
</dbReference>